<dbReference type="EMBL" id="JALJOQ010000016">
    <property type="protein sequence ID" value="KAK9809735.1"/>
    <property type="molecule type" value="Genomic_DNA"/>
</dbReference>
<dbReference type="PANTHER" id="PTHR37471:SF1">
    <property type="entry name" value="AB HYDROLASE-1 DOMAIN-CONTAINING PROTEIN"/>
    <property type="match status" value="1"/>
</dbReference>
<organism evidence="2 3">
    <name type="scientific">Symbiochloris irregularis</name>
    <dbReference type="NCBI Taxonomy" id="706552"/>
    <lineage>
        <taxon>Eukaryota</taxon>
        <taxon>Viridiplantae</taxon>
        <taxon>Chlorophyta</taxon>
        <taxon>core chlorophytes</taxon>
        <taxon>Trebouxiophyceae</taxon>
        <taxon>Trebouxiales</taxon>
        <taxon>Trebouxiaceae</taxon>
        <taxon>Symbiochloris</taxon>
    </lineage>
</organism>
<sequence length="521" mass="58487">MPILWPVAAGWLTAELAFLWYQKQRYTLLSSAPPEGACVDRARGRVIMERLLAIDPEVLTLEDFFSGWFRGAPYELICRENVLELTAYGFWNAKPGDLSPELLADLEWYVSSLEEKFQVKFPTGYNHSLRYMGHLQEPLRVVHNPFVLHLCSEGVTVATSAVLRGMHFRFYRCQGFKYWIRQPKAPAMQHTGAADPSPGGHLLLPITELRSLSSVLKAEGGSAGSQHAKRVVASVEAAMGTWDWDTWHWQPSTLASSISTSDADADKGNTTPQLFQSAAPLVFLHGVGLGLTPYIHFIWQLMRDYPMRPIVLLECPHVSLSLCSRAVTPDVVADAVVEVLRRRRWQRAAFVAHSYGTFVLSRIVQKHQSMVESMVLIDPVCMFTMFPQLLRNFIYRLPRMQWRRGAAGIIDGLRYVVSRNLVIAEAFGRKFAWHKVMLWPEEMAAQTLLVLSAGDDLVPSALVQAHLQSLKTSCQVICHPTAPHGGFLFNRAFQGQVLEAMRQVLSQGSVLAAQSHIPSRL</sequence>
<dbReference type="Pfam" id="PF12697">
    <property type="entry name" value="Abhydrolase_6"/>
    <property type="match status" value="1"/>
</dbReference>
<gene>
    <name evidence="2" type="ORF">WJX73_001115</name>
</gene>
<dbReference type="InterPro" id="IPR000073">
    <property type="entry name" value="AB_hydrolase_1"/>
</dbReference>
<name>A0AAW1PMV6_9CHLO</name>
<dbReference type="InterPro" id="IPR029058">
    <property type="entry name" value="AB_hydrolase_fold"/>
</dbReference>
<evidence type="ECO:0000313" key="2">
    <source>
        <dbReference type="EMBL" id="KAK9809735.1"/>
    </source>
</evidence>
<dbReference type="AlphaFoldDB" id="A0AAW1PMV6"/>
<dbReference type="Gene3D" id="3.40.50.1820">
    <property type="entry name" value="alpha/beta hydrolase"/>
    <property type="match status" value="1"/>
</dbReference>
<reference evidence="2 3" key="1">
    <citation type="journal article" date="2024" name="Nat. Commun.">
        <title>Phylogenomics reveals the evolutionary origins of lichenization in chlorophyte algae.</title>
        <authorList>
            <person name="Puginier C."/>
            <person name="Libourel C."/>
            <person name="Otte J."/>
            <person name="Skaloud P."/>
            <person name="Haon M."/>
            <person name="Grisel S."/>
            <person name="Petersen M."/>
            <person name="Berrin J.G."/>
            <person name="Delaux P.M."/>
            <person name="Dal Grande F."/>
            <person name="Keller J."/>
        </authorList>
    </citation>
    <scope>NUCLEOTIDE SEQUENCE [LARGE SCALE GENOMIC DNA]</scope>
    <source>
        <strain evidence="2 3">SAG 2036</strain>
    </source>
</reference>
<dbReference type="PANTHER" id="PTHR37471">
    <property type="entry name" value="UNNAMED PRODUCT"/>
    <property type="match status" value="1"/>
</dbReference>
<accession>A0AAW1PMV6</accession>
<evidence type="ECO:0000313" key="3">
    <source>
        <dbReference type="Proteomes" id="UP001465755"/>
    </source>
</evidence>
<comment type="caution">
    <text evidence="2">The sequence shown here is derived from an EMBL/GenBank/DDBJ whole genome shotgun (WGS) entry which is preliminary data.</text>
</comment>
<evidence type="ECO:0000259" key="1">
    <source>
        <dbReference type="Pfam" id="PF12697"/>
    </source>
</evidence>
<feature type="domain" description="AB hydrolase-1" evidence="1">
    <location>
        <begin position="281"/>
        <end position="485"/>
    </location>
</feature>
<protein>
    <recommendedName>
        <fullName evidence="1">AB hydrolase-1 domain-containing protein</fullName>
    </recommendedName>
</protein>
<keyword evidence="3" id="KW-1185">Reference proteome</keyword>
<proteinExistence type="predicted"/>
<dbReference type="Proteomes" id="UP001465755">
    <property type="component" value="Unassembled WGS sequence"/>
</dbReference>
<dbReference type="SUPFAM" id="SSF53474">
    <property type="entry name" value="alpha/beta-Hydrolases"/>
    <property type="match status" value="1"/>
</dbReference>